<name>A0A0G3BRV8_9BURK</name>
<dbReference type="SUPFAM" id="SSF55729">
    <property type="entry name" value="Acyl-CoA N-acyltransferases (Nat)"/>
    <property type="match status" value="1"/>
</dbReference>
<keyword evidence="5" id="KW-1185">Reference proteome</keyword>
<dbReference type="Gene3D" id="3.40.630.30">
    <property type="match status" value="1"/>
</dbReference>
<dbReference type="Pfam" id="PF00583">
    <property type="entry name" value="Acetyltransf_1"/>
    <property type="match status" value="1"/>
</dbReference>
<dbReference type="PANTHER" id="PTHR10545">
    <property type="entry name" value="DIAMINE N-ACETYLTRANSFERASE"/>
    <property type="match status" value="1"/>
</dbReference>
<protein>
    <submittedName>
        <fullName evidence="4">GNAT family acetyltransferase</fullName>
    </submittedName>
</protein>
<dbReference type="RefSeq" id="WP_047195565.1">
    <property type="nucleotide sequence ID" value="NZ_CP011371.1"/>
</dbReference>
<feature type="domain" description="N-acetyltransferase" evidence="3">
    <location>
        <begin position="3"/>
        <end position="145"/>
    </location>
</feature>
<dbReference type="InterPro" id="IPR000182">
    <property type="entry name" value="GNAT_dom"/>
</dbReference>
<evidence type="ECO:0000259" key="3">
    <source>
        <dbReference type="PROSITE" id="PS51186"/>
    </source>
</evidence>
<keyword evidence="2" id="KW-0012">Acyltransferase</keyword>
<organism evidence="4 5">
    <name type="scientific">Caldimonas brevitalea</name>
    <dbReference type="NCBI Taxonomy" id="413882"/>
    <lineage>
        <taxon>Bacteria</taxon>
        <taxon>Pseudomonadati</taxon>
        <taxon>Pseudomonadota</taxon>
        <taxon>Betaproteobacteria</taxon>
        <taxon>Burkholderiales</taxon>
        <taxon>Sphaerotilaceae</taxon>
        <taxon>Caldimonas</taxon>
    </lineage>
</organism>
<evidence type="ECO:0000313" key="4">
    <source>
        <dbReference type="EMBL" id="AKJ30121.1"/>
    </source>
</evidence>
<dbReference type="PANTHER" id="PTHR10545:SF42">
    <property type="entry name" value="ACETYLTRANSFERASE"/>
    <property type="match status" value="1"/>
</dbReference>
<dbReference type="PROSITE" id="PS51186">
    <property type="entry name" value="GNAT"/>
    <property type="match status" value="1"/>
</dbReference>
<evidence type="ECO:0000256" key="1">
    <source>
        <dbReference type="ARBA" id="ARBA00022679"/>
    </source>
</evidence>
<gene>
    <name evidence="4" type="ORF">AAW51_3430</name>
</gene>
<accession>A0A0G3BRV8</accession>
<dbReference type="GO" id="GO:0008080">
    <property type="term" value="F:N-acetyltransferase activity"/>
    <property type="evidence" value="ECO:0007669"/>
    <property type="project" value="TreeGrafter"/>
</dbReference>
<dbReference type="CDD" id="cd04301">
    <property type="entry name" value="NAT_SF"/>
    <property type="match status" value="1"/>
</dbReference>
<keyword evidence="1 4" id="KW-0808">Transferase</keyword>
<evidence type="ECO:0000313" key="5">
    <source>
        <dbReference type="Proteomes" id="UP000035352"/>
    </source>
</evidence>
<dbReference type="KEGG" id="pbh:AAW51_3430"/>
<evidence type="ECO:0000256" key="2">
    <source>
        <dbReference type="ARBA" id="ARBA00023315"/>
    </source>
</evidence>
<reference evidence="4 5" key="1">
    <citation type="submission" date="2015-05" db="EMBL/GenBank/DDBJ databases">
        <authorList>
            <person name="Tang B."/>
            <person name="Yu Y."/>
        </authorList>
    </citation>
    <scope>NUCLEOTIDE SEQUENCE [LARGE SCALE GENOMIC DNA]</scope>
    <source>
        <strain evidence="4 5">DSM 7029</strain>
    </source>
</reference>
<dbReference type="AlphaFoldDB" id="A0A0G3BRV8"/>
<dbReference type="OrthoDB" id="5295305at2"/>
<dbReference type="EMBL" id="CP011371">
    <property type="protein sequence ID" value="AKJ30121.1"/>
    <property type="molecule type" value="Genomic_DNA"/>
</dbReference>
<dbReference type="InterPro" id="IPR051016">
    <property type="entry name" value="Diverse_Substrate_AcTransf"/>
</dbReference>
<dbReference type="STRING" id="413882.AAW51_3430"/>
<dbReference type="InterPro" id="IPR016181">
    <property type="entry name" value="Acyl_CoA_acyltransferase"/>
</dbReference>
<proteinExistence type="predicted"/>
<sequence length="145" mass="16915">MPPHIVPLQPDHRDAWERLARGYKDFYRTPTSDEEYEAAWQRLLQQRDVFGLGAVLDGQLVGLAHYLFHGSTWSPRVCYLQDLFTSPEARGQGVARMLIEAVADEARRHGAARYYWLTQEHNETARKLYDQVAKYNGFIRYDQTL</sequence>
<dbReference type="Proteomes" id="UP000035352">
    <property type="component" value="Chromosome"/>
</dbReference>
<dbReference type="PATRIC" id="fig|413882.6.peg.3582"/>